<reference evidence="1" key="1">
    <citation type="submission" date="2008-12" db="EMBL/GenBank/DDBJ databases">
        <title>Annotation of the Yersinia bercovieri ATCC 43970 genome.</title>
        <authorList>
            <person name="Read T.D."/>
            <person name="Akmal A."/>
            <person name="Bishop-Lilly K."/>
            <person name="Chen P.E."/>
            <person name="Cook C."/>
            <person name="Kiley M.P."/>
            <person name="Lentz S."/>
            <person name="Mateczun A."/>
            <person name="Nagarajan N."/>
            <person name="Nolan N."/>
            <person name="Osborne B.I."/>
            <person name="Pop M."/>
            <person name="Sozhamannan S."/>
            <person name="Stewart A.C."/>
            <person name="Sulakvelidze A."/>
            <person name="Thomason B."/>
            <person name="Willner K."/>
            <person name="Zwick M.E."/>
        </authorList>
    </citation>
    <scope>NUCLEOTIDE SEQUENCE [LARGE SCALE GENOMIC DNA]</scope>
    <source>
        <strain evidence="1">ATCC 43970</strain>
    </source>
</reference>
<evidence type="ECO:0000313" key="2">
    <source>
        <dbReference type="Proteomes" id="UP000010319"/>
    </source>
</evidence>
<accession>A0ABM9Y3H7</accession>
<dbReference type="EMBL" id="AALC02000003">
    <property type="protein sequence ID" value="EEQ08269.1"/>
    <property type="molecule type" value="Genomic_DNA"/>
</dbReference>
<sequence length="40" mass="4503">MASTVNVTDGARILRALSRNIMMASNQRGFLWLSRYTSVD</sequence>
<proteinExistence type="predicted"/>
<evidence type="ECO:0000313" key="1">
    <source>
        <dbReference type="EMBL" id="EEQ08269.1"/>
    </source>
</evidence>
<dbReference type="Proteomes" id="UP000010319">
    <property type="component" value="Unassembled WGS sequence"/>
</dbReference>
<organism evidence="1 2">
    <name type="scientific">Yersinia bercovieri ATCC 43970</name>
    <dbReference type="NCBI Taxonomy" id="349968"/>
    <lineage>
        <taxon>Bacteria</taxon>
        <taxon>Pseudomonadati</taxon>
        <taxon>Pseudomonadota</taxon>
        <taxon>Gammaproteobacteria</taxon>
        <taxon>Enterobacterales</taxon>
        <taxon>Yersiniaceae</taxon>
        <taxon>Yersinia</taxon>
    </lineage>
</organism>
<comment type="caution">
    <text evidence="1">The sequence shown here is derived from an EMBL/GenBank/DDBJ whole genome shotgun (WGS) entry which is preliminary data.</text>
</comment>
<protein>
    <submittedName>
        <fullName evidence="1">Uncharacterized protein</fullName>
    </submittedName>
</protein>
<gene>
    <name evidence="1" type="ORF">yberc0001_34940</name>
</gene>
<keyword evidence="2" id="KW-1185">Reference proteome</keyword>
<name>A0ABM9Y3H7_YERBE</name>